<keyword evidence="3" id="KW-1185">Reference proteome</keyword>
<sequence>MVDLQSEKLWSPTITDLQKSMGKKKSYYNFYGLTAAKRLQSNIELDSKEEELTRGRVQRNAVPDLKKRKG</sequence>
<protein>
    <submittedName>
        <fullName evidence="2">Uncharacterized protein</fullName>
    </submittedName>
</protein>
<feature type="region of interest" description="Disordered" evidence="1">
    <location>
        <begin position="49"/>
        <end position="70"/>
    </location>
</feature>
<gene>
    <name evidence="2" type="ORF">DY000_02033184</name>
</gene>
<organism evidence="2 3">
    <name type="scientific">Brassica cretica</name>
    <name type="common">Mustard</name>
    <dbReference type="NCBI Taxonomy" id="69181"/>
    <lineage>
        <taxon>Eukaryota</taxon>
        <taxon>Viridiplantae</taxon>
        <taxon>Streptophyta</taxon>
        <taxon>Embryophyta</taxon>
        <taxon>Tracheophyta</taxon>
        <taxon>Spermatophyta</taxon>
        <taxon>Magnoliopsida</taxon>
        <taxon>eudicotyledons</taxon>
        <taxon>Gunneridae</taxon>
        <taxon>Pentapetalae</taxon>
        <taxon>rosids</taxon>
        <taxon>malvids</taxon>
        <taxon>Brassicales</taxon>
        <taxon>Brassicaceae</taxon>
        <taxon>Brassiceae</taxon>
        <taxon>Brassica</taxon>
    </lineage>
</organism>
<name>A0ABQ7DXA8_BRACR</name>
<evidence type="ECO:0000313" key="3">
    <source>
        <dbReference type="Proteomes" id="UP000266723"/>
    </source>
</evidence>
<dbReference type="Proteomes" id="UP000266723">
    <property type="component" value="Unassembled WGS sequence"/>
</dbReference>
<reference evidence="2 3" key="1">
    <citation type="journal article" date="2020" name="BMC Genomics">
        <title>Intraspecific diversification of the crop wild relative Brassica cretica Lam. using demographic model selection.</title>
        <authorList>
            <person name="Kioukis A."/>
            <person name="Michalopoulou V.A."/>
            <person name="Briers L."/>
            <person name="Pirintsos S."/>
            <person name="Studholme D.J."/>
            <person name="Pavlidis P."/>
            <person name="Sarris P.F."/>
        </authorList>
    </citation>
    <scope>NUCLEOTIDE SEQUENCE [LARGE SCALE GENOMIC DNA]</scope>
    <source>
        <strain evidence="3">cv. PFS-1207/04</strain>
    </source>
</reference>
<evidence type="ECO:0000313" key="2">
    <source>
        <dbReference type="EMBL" id="KAF3581941.1"/>
    </source>
</evidence>
<proteinExistence type="predicted"/>
<comment type="caution">
    <text evidence="2">The sequence shown here is derived from an EMBL/GenBank/DDBJ whole genome shotgun (WGS) entry which is preliminary data.</text>
</comment>
<dbReference type="EMBL" id="QGKV02000649">
    <property type="protein sequence ID" value="KAF3581941.1"/>
    <property type="molecule type" value="Genomic_DNA"/>
</dbReference>
<evidence type="ECO:0000256" key="1">
    <source>
        <dbReference type="SAM" id="MobiDB-lite"/>
    </source>
</evidence>
<accession>A0ABQ7DXA8</accession>